<evidence type="ECO:0000313" key="2">
    <source>
        <dbReference type="Proteomes" id="UP000324767"/>
    </source>
</evidence>
<gene>
    <name evidence="1" type="ORF">FRX48_04610</name>
</gene>
<organism evidence="1 2">
    <name type="scientific">Lasallia pustulata</name>
    <dbReference type="NCBI Taxonomy" id="136370"/>
    <lineage>
        <taxon>Eukaryota</taxon>
        <taxon>Fungi</taxon>
        <taxon>Dikarya</taxon>
        <taxon>Ascomycota</taxon>
        <taxon>Pezizomycotina</taxon>
        <taxon>Lecanoromycetes</taxon>
        <taxon>OSLEUM clade</taxon>
        <taxon>Umbilicariomycetidae</taxon>
        <taxon>Umbilicariales</taxon>
        <taxon>Umbilicariaceae</taxon>
        <taxon>Lasallia</taxon>
    </lineage>
</organism>
<evidence type="ECO:0000313" key="1">
    <source>
        <dbReference type="EMBL" id="KAA6411330.1"/>
    </source>
</evidence>
<proteinExistence type="predicted"/>
<dbReference type="OrthoDB" id="5384912at2759"/>
<protein>
    <submittedName>
        <fullName evidence="1">Uncharacterized protein</fullName>
    </submittedName>
</protein>
<reference evidence="1 2" key="1">
    <citation type="submission" date="2019-09" db="EMBL/GenBank/DDBJ databases">
        <title>The hologenome of the rock-dwelling lichen Lasallia pustulata.</title>
        <authorList>
            <person name="Greshake Tzovaras B."/>
            <person name="Segers F."/>
            <person name="Bicker A."/>
            <person name="Dal Grande F."/>
            <person name="Otte J."/>
            <person name="Hankeln T."/>
            <person name="Schmitt I."/>
            <person name="Ebersberger I."/>
        </authorList>
    </citation>
    <scope>NUCLEOTIDE SEQUENCE [LARGE SCALE GENOMIC DNA]</scope>
    <source>
        <strain evidence="1">A1-1</strain>
    </source>
</reference>
<dbReference type="AlphaFoldDB" id="A0A5M8PPB1"/>
<name>A0A5M8PPB1_9LECA</name>
<comment type="caution">
    <text evidence="1">The sequence shown here is derived from an EMBL/GenBank/DDBJ whole genome shotgun (WGS) entry which is preliminary data.</text>
</comment>
<dbReference type="Proteomes" id="UP000324767">
    <property type="component" value="Unassembled WGS sequence"/>
</dbReference>
<dbReference type="EMBL" id="VXIT01000007">
    <property type="protein sequence ID" value="KAA6411330.1"/>
    <property type="molecule type" value="Genomic_DNA"/>
</dbReference>
<sequence>MASSQQPMDSDAHHQGDFCTRVMKKGAAAAIKDTFSQPHFATSGFGNDDYGNGEATTLETICKPATNATRSCTSATPVTPRRIVIPSNDIHTVRDRMPPTPDQTPSHGIKRSFSAALAEGSPAANTQKLFGVEPEKSPTNSPFRRNSIPKFSILYKHRPSKSLVVSAVELKRASEAVLRQVDWEVVEEEVASNRGAAVYKKVIKGILQERIENLIGLEAEE</sequence>
<accession>A0A5M8PPB1</accession>